<organism evidence="1 2">
    <name type="scientific">Ataeniobius toweri</name>
    <dbReference type="NCBI Taxonomy" id="208326"/>
    <lineage>
        <taxon>Eukaryota</taxon>
        <taxon>Metazoa</taxon>
        <taxon>Chordata</taxon>
        <taxon>Craniata</taxon>
        <taxon>Vertebrata</taxon>
        <taxon>Euteleostomi</taxon>
        <taxon>Actinopterygii</taxon>
        <taxon>Neopterygii</taxon>
        <taxon>Teleostei</taxon>
        <taxon>Neoteleostei</taxon>
        <taxon>Acanthomorphata</taxon>
        <taxon>Ovalentaria</taxon>
        <taxon>Atherinomorphae</taxon>
        <taxon>Cyprinodontiformes</taxon>
        <taxon>Goodeidae</taxon>
        <taxon>Ataeniobius</taxon>
    </lineage>
</organism>
<evidence type="ECO:0000313" key="2">
    <source>
        <dbReference type="Proteomes" id="UP001345963"/>
    </source>
</evidence>
<evidence type="ECO:0000313" key="1">
    <source>
        <dbReference type="EMBL" id="MED6254997.1"/>
    </source>
</evidence>
<keyword evidence="2" id="KW-1185">Reference proteome</keyword>
<reference evidence="1 2" key="1">
    <citation type="submission" date="2021-07" db="EMBL/GenBank/DDBJ databases">
        <authorList>
            <person name="Palmer J.M."/>
        </authorList>
    </citation>
    <scope>NUCLEOTIDE SEQUENCE [LARGE SCALE GENOMIC DNA]</scope>
    <source>
        <strain evidence="1 2">AT_MEX2019</strain>
        <tissue evidence="1">Muscle</tissue>
    </source>
</reference>
<dbReference type="Proteomes" id="UP001345963">
    <property type="component" value="Unassembled WGS sequence"/>
</dbReference>
<accession>A0ABU7BWG1</accession>
<proteinExistence type="predicted"/>
<protein>
    <submittedName>
        <fullName evidence="1">Uncharacterized protein</fullName>
    </submittedName>
</protein>
<comment type="caution">
    <text evidence="1">The sequence shown here is derived from an EMBL/GenBank/DDBJ whole genome shotgun (WGS) entry which is preliminary data.</text>
</comment>
<gene>
    <name evidence="1" type="ORF">ATANTOWER_003225</name>
</gene>
<sequence length="111" mass="12751">MMHRCWRKTIPCQKLFTKLFSKKGLGVELGLVQQELPFRRGALNISMEDALSRNTNLKILQHDGATDAVAAQRDPTHSWGYVTSAQPHYSNLCALRLTRPELQDMRFPIER</sequence>
<name>A0ABU7BWG1_9TELE</name>
<dbReference type="EMBL" id="JAHUTI010070180">
    <property type="protein sequence ID" value="MED6254997.1"/>
    <property type="molecule type" value="Genomic_DNA"/>
</dbReference>